<feature type="transmembrane region" description="Helical" evidence="1">
    <location>
        <begin position="209"/>
        <end position="226"/>
    </location>
</feature>
<feature type="transmembrane region" description="Helical" evidence="1">
    <location>
        <begin position="166"/>
        <end position="197"/>
    </location>
</feature>
<gene>
    <name evidence="2" type="ORF">TU73_18350</name>
</gene>
<feature type="transmembrane region" description="Helical" evidence="1">
    <location>
        <begin position="304"/>
        <end position="322"/>
    </location>
</feature>
<feature type="transmembrane region" description="Helical" evidence="1">
    <location>
        <begin position="334"/>
        <end position="353"/>
    </location>
</feature>
<feature type="transmembrane region" description="Helical" evidence="1">
    <location>
        <begin position="246"/>
        <end position="267"/>
    </location>
</feature>
<keyword evidence="1" id="KW-1133">Transmembrane helix</keyword>
<feature type="transmembrane region" description="Helical" evidence="1">
    <location>
        <begin position="125"/>
        <end position="146"/>
    </location>
</feature>
<keyword evidence="1" id="KW-0812">Transmembrane</keyword>
<keyword evidence="1" id="KW-0472">Membrane</keyword>
<feature type="transmembrane region" description="Helical" evidence="1">
    <location>
        <begin position="12"/>
        <end position="33"/>
    </location>
</feature>
<name>A0A0R2YCR7_9PSED</name>
<feature type="transmembrane region" description="Helical" evidence="1">
    <location>
        <begin position="279"/>
        <end position="298"/>
    </location>
</feature>
<dbReference type="EMBL" id="JYLH01000011">
    <property type="protein sequence ID" value="KRP43947.1"/>
    <property type="molecule type" value="Genomic_DNA"/>
</dbReference>
<evidence type="ECO:0008006" key="4">
    <source>
        <dbReference type="Google" id="ProtNLM"/>
    </source>
</evidence>
<proteinExistence type="predicted"/>
<dbReference type="PATRIC" id="fig|75588.4.peg.423"/>
<feature type="transmembrane region" description="Helical" evidence="1">
    <location>
        <begin position="93"/>
        <end position="113"/>
    </location>
</feature>
<comment type="caution">
    <text evidence="2">The sequence shown here is derived from an EMBL/GenBank/DDBJ whole genome shotgun (WGS) entry which is preliminary data.</text>
</comment>
<reference evidence="2 3" key="1">
    <citation type="submission" date="2015-02" db="EMBL/GenBank/DDBJ databases">
        <title>Pseudomonas helleri sp. nov. and Pseudomonas weihenstephanensis sp. nov., isolated from raw cows milk.</title>
        <authorList>
            <person name="von Neubeck M."/>
            <person name="Huptas C."/>
            <person name="Wenning M."/>
            <person name="Scherer S."/>
        </authorList>
    </citation>
    <scope>NUCLEOTIDE SEQUENCE [LARGE SCALE GENOMIC DNA]</scope>
    <source>
        <strain evidence="2 3">DSM 17149</strain>
    </source>
</reference>
<evidence type="ECO:0000313" key="2">
    <source>
        <dbReference type="EMBL" id="KRP43947.1"/>
    </source>
</evidence>
<evidence type="ECO:0000313" key="3">
    <source>
        <dbReference type="Proteomes" id="UP000051446"/>
    </source>
</evidence>
<evidence type="ECO:0000256" key="1">
    <source>
        <dbReference type="SAM" id="Phobius"/>
    </source>
</evidence>
<protein>
    <recommendedName>
        <fullName evidence="4">EpsG family protein</fullName>
    </recommendedName>
</protein>
<sequence length="356" mass="40157">MLSVRKTTLAAFVMLLLSFTLMMGCAYLFSVIVNDNETITDARAYYFFYNELLSEDVLGFATSLTEETGKLELGIYLSVYTIFNSIIIDLQSFAFASMSLVFAFLMLFVFCAARKIEKNALQAAFFVLLSVLIYSLWYPSYASVLWVWRSHMAFTLLFLGMLSSRFIVAVLFVALSILFHYSSGILAVVVFFIFIFVDRFPRLSVPTKYAISLLVGLMGSLVVGYLKQVVVSGDGNWESETNAGLFVYAYVFLFVLALIVLSAWRKYFNLYFSSVENAMLNRMFCIALFFLGLSVTSVNSHQDLMRIMQPAFIIIPFIYLMFLNTAKGTSRALLVLLLAPGIVMGLRSAYMYWGGA</sequence>
<accession>A0A0R2YCR7</accession>
<dbReference type="AlphaFoldDB" id="A0A0R2YCR7"/>
<dbReference type="Proteomes" id="UP000051446">
    <property type="component" value="Unassembled WGS sequence"/>
</dbReference>
<organism evidence="2 3">
    <name type="scientific">Pseudomonas libanensis</name>
    <dbReference type="NCBI Taxonomy" id="75588"/>
    <lineage>
        <taxon>Bacteria</taxon>
        <taxon>Pseudomonadati</taxon>
        <taxon>Pseudomonadota</taxon>
        <taxon>Gammaproteobacteria</taxon>
        <taxon>Pseudomonadales</taxon>
        <taxon>Pseudomonadaceae</taxon>
        <taxon>Pseudomonas</taxon>
    </lineage>
</organism>
<dbReference type="PROSITE" id="PS51257">
    <property type="entry name" value="PROKAR_LIPOPROTEIN"/>
    <property type="match status" value="1"/>
</dbReference>